<keyword evidence="2" id="KW-1185">Reference proteome</keyword>
<dbReference type="EMBL" id="BAAAHK010000013">
    <property type="protein sequence ID" value="GAA0951637.1"/>
    <property type="molecule type" value="Genomic_DNA"/>
</dbReference>
<name>A0ABP4BLW2_9ACTN</name>
<accession>A0ABP4BLW2</accession>
<dbReference type="Proteomes" id="UP001500542">
    <property type="component" value="Unassembled WGS sequence"/>
</dbReference>
<sequence length="229" mass="24726">MTDAAWPWILGLISSSELEVQILPGVAVDGQRCLAQLQVTERSALGGLALNSGGLVVDHGWIRVLGGSVANGNSMAEVNRFPSEPDINWTPQDGLVVGYDVLGGVFTLNGMHPESAGRPGSPGQILYFAPDTLEWDALPMTHSQWLEWLLSGQTTQFYESLRWSGWEKESQSLTLAQGISVYPFLWSAEAHADLAATSRRPVPFSELIHLTAEFTAQAALSAPGFLGSY</sequence>
<gene>
    <name evidence="1" type="ORF">GCM10009554_53420</name>
</gene>
<evidence type="ECO:0000313" key="1">
    <source>
        <dbReference type="EMBL" id="GAA0951637.1"/>
    </source>
</evidence>
<dbReference type="InterPro" id="IPR021239">
    <property type="entry name" value="DUF2625"/>
</dbReference>
<dbReference type="NCBIfam" id="NF008496">
    <property type="entry name" value="PRK11408.1-3"/>
    <property type="match status" value="1"/>
</dbReference>
<protein>
    <submittedName>
        <fullName evidence="1">DUF2625 domain-containing protein</fullName>
    </submittedName>
</protein>
<reference evidence="2" key="1">
    <citation type="journal article" date="2019" name="Int. J. Syst. Evol. Microbiol.">
        <title>The Global Catalogue of Microorganisms (GCM) 10K type strain sequencing project: providing services to taxonomists for standard genome sequencing and annotation.</title>
        <authorList>
            <consortium name="The Broad Institute Genomics Platform"/>
            <consortium name="The Broad Institute Genome Sequencing Center for Infectious Disease"/>
            <person name="Wu L."/>
            <person name="Ma J."/>
        </authorList>
    </citation>
    <scope>NUCLEOTIDE SEQUENCE [LARGE SCALE GENOMIC DNA]</scope>
    <source>
        <strain evidence="2">JCM 10977</strain>
    </source>
</reference>
<comment type="caution">
    <text evidence="1">The sequence shown here is derived from an EMBL/GenBank/DDBJ whole genome shotgun (WGS) entry which is preliminary data.</text>
</comment>
<dbReference type="RefSeq" id="WP_343975730.1">
    <property type="nucleotide sequence ID" value="NZ_BAAAHK010000013.1"/>
</dbReference>
<organism evidence="1 2">
    <name type="scientific">Kribbella koreensis</name>
    <dbReference type="NCBI Taxonomy" id="57909"/>
    <lineage>
        <taxon>Bacteria</taxon>
        <taxon>Bacillati</taxon>
        <taxon>Actinomycetota</taxon>
        <taxon>Actinomycetes</taxon>
        <taxon>Propionibacteriales</taxon>
        <taxon>Kribbellaceae</taxon>
        <taxon>Kribbella</taxon>
    </lineage>
</organism>
<proteinExistence type="predicted"/>
<dbReference type="Pfam" id="PF10946">
    <property type="entry name" value="DUF2625"/>
    <property type="match status" value="1"/>
</dbReference>
<evidence type="ECO:0000313" key="2">
    <source>
        <dbReference type="Proteomes" id="UP001500542"/>
    </source>
</evidence>